<dbReference type="InterPro" id="IPR045186">
    <property type="entry name" value="Indole-3-glycerol_P_synth"/>
</dbReference>
<evidence type="ECO:0000256" key="8">
    <source>
        <dbReference type="HAMAP-Rule" id="MF_00134"/>
    </source>
</evidence>
<evidence type="ECO:0000259" key="9">
    <source>
        <dbReference type="Pfam" id="PF00218"/>
    </source>
</evidence>
<dbReference type="Pfam" id="PF00218">
    <property type="entry name" value="IGPS"/>
    <property type="match status" value="1"/>
</dbReference>
<dbReference type="InterPro" id="IPR011060">
    <property type="entry name" value="RibuloseP-bd_barrel"/>
</dbReference>
<evidence type="ECO:0000313" key="11">
    <source>
        <dbReference type="Proteomes" id="UP001501510"/>
    </source>
</evidence>
<dbReference type="InterPro" id="IPR013798">
    <property type="entry name" value="Indole-3-glycerol_P_synth_dom"/>
</dbReference>
<keyword evidence="7 8" id="KW-0456">Lyase</keyword>
<comment type="caution">
    <text evidence="10">The sequence shown here is derived from an EMBL/GenBank/DDBJ whole genome shotgun (WGS) entry which is preliminary data.</text>
</comment>
<dbReference type="PANTHER" id="PTHR22854">
    <property type="entry name" value="TRYPTOPHAN BIOSYNTHESIS PROTEIN"/>
    <property type="match status" value="1"/>
</dbReference>
<keyword evidence="11" id="KW-1185">Reference proteome</keyword>
<comment type="pathway">
    <text evidence="2 8">Amino-acid biosynthesis; L-tryptophan biosynthesis; L-tryptophan from chorismate: step 4/5.</text>
</comment>
<dbReference type="EMBL" id="BAAACG010000008">
    <property type="protein sequence ID" value="GAA0738159.1"/>
    <property type="molecule type" value="Genomic_DNA"/>
</dbReference>
<protein>
    <recommendedName>
        <fullName evidence="8">Indole-3-glycerol phosphate synthase</fullName>
        <shortName evidence="8">IGPS</shortName>
        <ecNumber evidence="8">4.1.1.48</ecNumber>
    </recommendedName>
</protein>
<evidence type="ECO:0000256" key="6">
    <source>
        <dbReference type="ARBA" id="ARBA00023141"/>
    </source>
</evidence>
<keyword evidence="6 8" id="KW-0057">Aromatic amino acid biosynthesis</keyword>
<proteinExistence type="inferred from homology"/>
<evidence type="ECO:0000256" key="2">
    <source>
        <dbReference type="ARBA" id="ARBA00004696"/>
    </source>
</evidence>
<dbReference type="PROSITE" id="PS00614">
    <property type="entry name" value="IGPS"/>
    <property type="match status" value="1"/>
</dbReference>
<keyword evidence="3 8" id="KW-0028">Amino-acid biosynthesis</keyword>
<dbReference type="InterPro" id="IPR001468">
    <property type="entry name" value="Indole-3-GlycerolPSynthase_CS"/>
</dbReference>
<evidence type="ECO:0000256" key="5">
    <source>
        <dbReference type="ARBA" id="ARBA00022822"/>
    </source>
</evidence>
<dbReference type="NCBIfam" id="NF001377">
    <property type="entry name" value="PRK00278.2-4"/>
    <property type="match status" value="1"/>
</dbReference>
<comment type="similarity">
    <text evidence="8">Belongs to the TrpC family.</text>
</comment>
<reference evidence="10 11" key="1">
    <citation type="journal article" date="2019" name="Int. J. Syst. Evol. Microbiol.">
        <title>The Global Catalogue of Microorganisms (GCM) 10K type strain sequencing project: providing services to taxonomists for standard genome sequencing and annotation.</title>
        <authorList>
            <consortium name="The Broad Institute Genomics Platform"/>
            <consortium name="The Broad Institute Genome Sequencing Center for Infectious Disease"/>
            <person name="Wu L."/>
            <person name="Ma J."/>
        </authorList>
    </citation>
    <scope>NUCLEOTIDE SEQUENCE [LARGE SCALE GENOMIC DNA]</scope>
    <source>
        <strain evidence="10 11">JCM 1407</strain>
    </source>
</reference>
<keyword evidence="4 8" id="KW-0210">Decarboxylase</keyword>
<dbReference type="RefSeq" id="WP_343760476.1">
    <property type="nucleotide sequence ID" value="NZ_BAAACG010000008.1"/>
</dbReference>
<evidence type="ECO:0000313" key="10">
    <source>
        <dbReference type="EMBL" id="GAA0738159.1"/>
    </source>
</evidence>
<name>A0ABN1JF66_9CLOT</name>
<comment type="catalytic activity">
    <reaction evidence="1 8">
        <text>1-(2-carboxyphenylamino)-1-deoxy-D-ribulose 5-phosphate + H(+) = (1S,2R)-1-C-(indol-3-yl)glycerol 3-phosphate + CO2 + H2O</text>
        <dbReference type="Rhea" id="RHEA:23476"/>
        <dbReference type="ChEBI" id="CHEBI:15377"/>
        <dbReference type="ChEBI" id="CHEBI:15378"/>
        <dbReference type="ChEBI" id="CHEBI:16526"/>
        <dbReference type="ChEBI" id="CHEBI:58613"/>
        <dbReference type="ChEBI" id="CHEBI:58866"/>
        <dbReference type="EC" id="4.1.1.48"/>
    </reaction>
</comment>
<dbReference type="Proteomes" id="UP001501510">
    <property type="component" value="Unassembled WGS sequence"/>
</dbReference>
<dbReference type="PANTHER" id="PTHR22854:SF2">
    <property type="entry name" value="INDOLE-3-GLYCEROL-PHOSPHATE SYNTHASE"/>
    <property type="match status" value="1"/>
</dbReference>
<dbReference type="EC" id="4.1.1.48" evidence="8"/>
<dbReference type="SUPFAM" id="SSF51366">
    <property type="entry name" value="Ribulose-phoshate binding barrel"/>
    <property type="match status" value="1"/>
</dbReference>
<keyword evidence="5 8" id="KW-0822">Tryptophan biosynthesis</keyword>
<gene>
    <name evidence="8 10" type="primary">trpC</name>
    <name evidence="10" type="ORF">GCM10008906_15230</name>
</gene>
<dbReference type="CDD" id="cd00331">
    <property type="entry name" value="IGPS"/>
    <property type="match status" value="1"/>
</dbReference>
<feature type="domain" description="Indole-3-glycerol phosphate synthase" evidence="9">
    <location>
        <begin position="3"/>
        <end position="250"/>
    </location>
</feature>
<dbReference type="InterPro" id="IPR013785">
    <property type="entry name" value="Aldolase_TIM"/>
</dbReference>
<dbReference type="HAMAP" id="MF_00134_B">
    <property type="entry name" value="IGPS_B"/>
    <property type="match status" value="1"/>
</dbReference>
<evidence type="ECO:0000256" key="7">
    <source>
        <dbReference type="ARBA" id="ARBA00023239"/>
    </source>
</evidence>
<evidence type="ECO:0000256" key="1">
    <source>
        <dbReference type="ARBA" id="ARBA00001633"/>
    </source>
</evidence>
<accession>A0ABN1JF66</accession>
<sequence>MILDQITDKKRETLKEKKFLSKEEYKNIIDSMKKPVSFYEAIKKEGLSIIGEIKKASPSKGIIKKDFNPRRLGSLYNKAVDAISVLTEKHFFMGDIDYLRQASEVAQIPILRKDFIIDERQIYEARINGASSVLLITSILKKEKLKEFIKIVHSLDLDALLEVHTKKELYIALECGAKIIGINNRNLKDFSVDLNTTLNLKKDIPKDILVVSESGIKEKEDIKFLKDIDGILVGESFMKSKDILKKAKELKEAYEYKG</sequence>
<evidence type="ECO:0000256" key="3">
    <source>
        <dbReference type="ARBA" id="ARBA00022605"/>
    </source>
</evidence>
<evidence type="ECO:0000256" key="4">
    <source>
        <dbReference type="ARBA" id="ARBA00022793"/>
    </source>
</evidence>
<organism evidence="10 11">
    <name type="scientific">Clostridium oceanicum</name>
    <dbReference type="NCBI Taxonomy" id="1543"/>
    <lineage>
        <taxon>Bacteria</taxon>
        <taxon>Bacillati</taxon>
        <taxon>Bacillota</taxon>
        <taxon>Clostridia</taxon>
        <taxon>Eubacteriales</taxon>
        <taxon>Clostridiaceae</taxon>
        <taxon>Clostridium</taxon>
    </lineage>
</organism>
<dbReference type="Gene3D" id="3.20.20.70">
    <property type="entry name" value="Aldolase class I"/>
    <property type="match status" value="1"/>
</dbReference>